<evidence type="ECO:0000256" key="1">
    <source>
        <dbReference type="SAM" id="MobiDB-lite"/>
    </source>
</evidence>
<feature type="region of interest" description="Disordered" evidence="1">
    <location>
        <begin position="1"/>
        <end position="57"/>
    </location>
</feature>
<reference evidence="3 4" key="1">
    <citation type="journal article" date="2018" name="Front. Microbiol.">
        <title>Genome-Wide Analysis of Corynespora cassiicola Leaf Fall Disease Putative Effectors.</title>
        <authorList>
            <person name="Lopez D."/>
            <person name="Ribeiro S."/>
            <person name="Label P."/>
            <person name="Fumanal B."/>
            <person name="Venisse J.S."/>
            <person name="Kohler A."/>
            <person name="de Oliveira R.R."/>
            <person name="Labutti K."/>
            <person name="Lipzen A."/>
            <person name="Lail K."/>
            <person name="Bauer D."/>
            <person name="Ohm R.A."/>
            <person name="Barry K.W."/>
            <person name="Spatafora J."/>
            <person name="Grigoriev I.V."/>
            <person name="Martin F.M."/>
            <person name="Pujade-Renaud V."/>
        </authorList>
    </citation>
    <scope>NUCLEOTIDE SEQUENCE [LARGE SCALE GENOMIC DNA]</scope>
    <source>
        <strain evidence="3 4">Philippines</strain>
    </source>
</reference>
<keyword evidence="2" id="KW-0472">Membrane</keyword>
<sequence length="298" mass="33065">MPSSKVNSSTSKYTPLTRHDHSEGSDENLEMRFSSSSEDDNSVPLLEGSDKLPDVPPSKSSQLTRLILYFSFALALLSTVNIAIFPTTLSKYQAYPLSESELEALPYGDARLGLNRAAKMMPPPQVYHHSWPDRIARVSRKLKKAVWGQGVQVYVTVEDSTIMRFPIPSPGVNACAVLWRPPPESSPRVKDVTIKGDVTELEVWQLISLSATSTALSSKMDELDYETLSYSNIPVRGELLGVLDLTSRPNSTTVEFACPSDAESLTVELRCQRVGCHVSFMQVDMVPKLGLEMLRRKE</sequence>
<keyword evidence="2" id="KW-1133">Transmembrane helix</keyword>
<feature type="transmembrane region" description="Helical" evidence="2">
    <location>
        <begin position="66"/>
        <end position="85"/>
    </location>
</feature>
<gene>
    <name evidence="3" type="ORF">BS50DRAFT_506764</name>
</gene>
<keyword evidence="4" id="KW-1185">Reference proteome</keyword>
<evidence type="ECO:0000313" key="3">
    <source>
        <dbReference type="EMBL" id="PSN60136.1"/>
    </source>
</evidence>
<dbReference type="Proteomes" id="UP000240883">
    <property type="component" value="Unassembled WGS sequence"/>
</dbReference>
<keyword evidence="2" id="KW-0812">Transmembrane</keyword>
<evidence type="ECO:0008006" key="5">
    <source>
        <dbReference type="Google" id="ProtNLM"/>
    </source>
</evidence>
<name>A0A2T2N4G5_CORCC</name>
<organism evidence="3 4">
    <name type="scientific">Corynespora cassiicola Philippines</name>
    <dbReference type="NCBI Taxonomy" id="1448308"/>
    <lineage>
        <taxon>Eukaryota</taxon>
        <taxon>Fungi</taxon>
        <taxon>Dikarya</taxon>
        <taxon>Ascomycota</taxon>
        <taxon>Pezizomycotina</taxon>
        <taxon>Dothideomycetes</taxon>
        <taxon>Pleosporomycetidae</taxon>
        <taxon>Pleosporales</taxon>
        <taxon>Corynesporascaceae</taxon>
        <taxon>Corynespora</taxon>
    </lineage>
</organism>
<feature type="compositionally biased region" description="Polar residues" evidence="1">
    <location>
        <begin position="1"/>
        <end position="14"/>
    </location>
</feature>
<evidence type="ECO:0000313" key="4">
    <source>
        <dbReference type="Proteomes" id="UP000240883"/>
    </source>
</evidence>
<dbReference type="AlphaFoldDB" id="A0A2T2N4G5"/>
<dbReference type="OrthoDB" id="8300214at2759"/>
<protein>
    <recommendedName>
        <fullName evidence="5">Ubiquitin 3 binding protein But2 C-terminal domain-containing protein</fullName>
    </recommendedName>
</protein>
<dbReference type="EMBL" id="KZ678150">
    <property type="protein sequence ID" value="PSN60136.1"/>
    <property type="molecule type" value="Genomic_DNA"/>
</dbReference>
<evidence type="ECO:0000256" key="2">
    <source>
        <dbReference type="SAM" id="Phobius"/>
    </source>
</evidence>
<accession>A0A2T2N4G5</accession>
<proteinExistence type="predicted"/>